<sequence>MFKPVPSPCRLIQFGDTFTVHLNFPGIGDVQTGEQIDQRALPRSALPHEGV</sequence>
<name>G4CWA0_9ACTN</name>
<dbReference type="AlphaFoldDB" id="G4CWA0"/>
<dbReference type="EMBL" id="AGBA01000009">
    <property type="protein sequence ID" value="EGY78224.1"/>
    <property type="molecule type" value="Genomic_DNA"/>
</dbReference>
<dbReference type="EC" id="5.4.99.-" evidence="1"/>
<proteinExistence type="predicted"/>
<organism evidence="1 2">
    <name type="scientific">Cutibacterium avidum ATCC 25577</name>
    <dbReference type="NCBI Taxonomy" id="997355"/>
    <lineage>
        <taxon>Bacteria</taxon>
        <taxon>Bacillati</taxon>
        <taxon>Actinomycetota</taxon>
        <taxon>Actinomycetes</taxon>
        <taxon>Propionibacteriales</taxon>
        <taxon>Propionibacteriaceae</taxon>
        <taxon>Cutibacterium</taxon>
    </lineage>
</organism>
<evidence type="ECO:0000313" key="2">
    <source>
        <dbReference type="Proteomes" id="UP000005332"/>
    </source>
</evidence>
<accession>G4CWA0</accession>
<evidence type="ECO:0000313" key="1">
    <source>
        <dbReference type="EMBL" id="EGY78224.1"/>
    </source>
</evidence>
<dbReference type="HOGENOM" id="CLU_3102453_0_0_11"/>
<dbReference type="Proteomes" id="UP000005332">
    <property type="component" value="Unassembled WGS sequence"/>
</dbReference>
<keyword evidence="2" id="KW-1185">Reference proteome</keyword>
<gene>
    <name evidence="1" type="ORF">HMPREF9153_0807</name>
</gene>
<reference evidence="1 2" key="1">
    <citation type="submission" date="2011-06" db="EMBL/GenBank/DDBJ databases">
        <authorList>
            <person name="Muzny D."/>
            <person name="Qin X."/>
            <person name="Deng J."/>
            <person name="Jiang H."/>
            <person name="Liu Y."/>
            <person name="Qu J."/>
            <person name="Song X.-Z."/>
            <person name="Zhang L."/>
            <person name="Thornton R."/>
            <person name="Coyle M."/>
            <person name="Francisco L."/>
            <person name="Jackson L."/>
            <person name="Javaid M."/>
            <person name="Korchina V."/>
            <person name="Kovar C."/>
            <person name="Mata R."/>
            <person name="Mathew T."/>
            <person name="Ngo R."/>
            <person name="Nguyen L."/>
            <person name="Nguyen N."/>
            <person name="Okwuonu G."/>
            <person name="Ongeri F."/>
            <person name="Pham C."/>
            <person name="Simmons D."/>
            <person name="Wilczek-Boney K."/>
            <person name="Hale W."/>
            <person name="Jakkamsetti A."/>
            <person name="Pham P."/>
            <person name="Ruth R."/>
            <person name="San Lucas F."/>
            <person name="Warren J."/>
            <person name="Zhang J."/>
            <person name="Zhao Z."/>
            <person name="Zhou C."/>
            <person name="Zhu D."/>
            <person name="Lee S."/>
            <person name="Bess C."/>
            <person name="Blankenburg K."/>
            <person name="Forbes L."/>
            <person name="Fu Q."/>
            <person name="Gubbala S."/>
            <person name="Hirani K."/>
            <person name="Jayaseelan J.C."/>
            <person name="Lara F."/>
            <person name="Munidasa M."/>
            <person name="Palculict T."/>
            <person name="Patil S."/>
            <person name="Pu L.-L."/>
            <person name="Saada N."/>
            <person name="Tang L."/>
            <person name="Weissenberger G."/>
            <person name="Zhu Y."/>
            <person name="Hemphill L."/>
            <person name="Shang Y."/>
            <person name="Youmans B."/>
            <person name="Ayvaz T."/>
            <person name="Ross M."/>
            <person name="Santibanez J."/>
            <person name="Aqrawi P."/>
            <person name="Gross S."/>
            <person name="Joshi V."/>
            <person name="Fowler G."/>
            <person name="Nazareth L."/>
            <person name="Reid J."/>
            <person name="Worley K."/>
            <person name="Petrosino J."/>
            <person name="Highlander S."/>
            <person name="Gibbs R."/>
        </authorList>
    </citation>
    <scope>NUCLEOTIDE SEQUENCE [LARGE SCALE GENOMIC DNA]</scope>
    <source>
        <strain evidence="1 2">ATCC 25577</strain>
    </source>
</reference>
<comment type="caution">
    <text evidence="1">The sequence shown here is derived from an EMBL/GenBank/DDBJ whole genome shotgun (WGS) entry which is preliminary data.</text>
</comment>
<protein>
    <submittedName>
        <fullName evidence="1">Pseudouridylate synthase</fullName>
        <ecNumber evidence="1">5.4.99.-</ecNumber>
    </submittedName>
</protein>
<keyword evidence="1" id="KW-0413">Isomerase</keyword>
<dbReference type="GO" id="GO:0016853">
    <property type="term" value="F:isomerase activity"/>
    <property type="evidence" value="ECO:0007669"/>
    <property type="project" value="UniProtKB-KW"/>
</dbReference>